<evidence type="ECO:0008006" key="4">
    <source>
        <dbReference type="Google" id="ProtNLM"/>
    </source>
</evidence>
<accession>A0ABR7DDU6</accession>
<name>A0ABR7DDU6_9CLOT</name>
<reference evidence="2 3" key="1">
    <citation type="submission" date="2020-08" db="EMBL/GenBank/DDBJ databases">
        <title>Genome public.</title>
        <authorList>
            <person name="Liu C."/>
            <person name="Sun Q."/>
        </authorList>
    </citation>
    <scope>NUCLEOTIDE SEQUENCE [LARGE SCALE GENOMIC DNA]</scope>
    <source>
        <strain evidence="2 3">NSJ-6</strain>
    </source>
</reference>
<dbReference type="EMBL" id="JACOOO010000025">
    <property type="protein sequence ID" value="MBC5629612.1"/>
    <property type="molecule type" value="Genomic_DNA"/>
</dbReference>
<sequence length="212" mass="23724">MISIKKNKSNIVALVFLALFLFEAFTNSTTSTLAKVLYIAMIISLVGAEIIDRRKNSKISRITDSEPVLSTKDSDYYLSMVIFLVIINAYAAICTFGNGNLDGIAIFKGNITIMIGLVLLLIGYGYFYFSSSQDLYKNGIKLMNNAFIHKKDIVQVTHRNTIIKKRKLIEITCKNQAIGFSNTVRIKCKNNDDFNKAIKIFKNNMGIAPKGI</sequence>
<protein>
    <recommendedName>
        <fullName evidence="4">DUF5673 domain-containing protein</fullName>
    </recommendedName>
</protein>
<evidence type="ECO:0000313" key="3">
    <source>
        <dbReference type="Proteomes" id="UP000596929"/>
    </source>
</evidence>
<gene>
    <name evidence="2" type="ORF">H8S20_12000</name>
</gene>
<keyword evidence="3" id="KW-1185">Reference proteome</keyword>
<keyword evidence="1" id="KW-1133">Transmembrane helix</keyword>
<comment type="caution">
    <text evidence="2">The sequence shown here is derived from an EMBL/GenBank/DDBJ whole genome shotgun (WGS) entry which is preliminary data.</text>
</comment>
<proteinExistence type="predicted"/>
<keyword evidence="1" id="KW-0812">Transmembrane</keyword>
<feature type="transmembrane region" description="Helical" evidence="1">
    <location>
        <begin position="76"/>
        <end position="99"/>
    </location>
</feature>
<keyword evidence="1" id="KW-0472">Membrane</keyword>
<organism evidence="2 3">
    <name type="scientific">Clostridium hominis</name>
    <dbReference type="NCBI Taxonomy" id="2763036"/>
    <lineage>
        <taxon>Bacteria</taxon>
        <taxon>Bacillati</taxon>
        <taxon>Bacillota</taxon>
        <taxon>Clostridia</taxon>
        <taxon>Eubacteriales</taxon>
        <taxon>Clostridiaceae</taxon>
        <taxon>Clostridium</taxon>
    </lineage>
</organism>
<evidence type="ECO:0000256" key="1">
    <source>
        <dbReference type="SAM" id="Phobius"/>
    </source>
</evidence>
<dbReference type="Proteomes" id="UP000596929">
    <property type="component" value="Unassembled WGS sequence"/>
</dbReference>
<evidence type="ECO:0000313" key="2">
    <source>
        <dbReference type="EMBL" id="MBC5629612.1"/>
    </source>
</evidence>
<dbReference type="RefSeq" id="WP_186860271.1">
    <property type="nucleotide sequence ID" value="NZ_JACOOO010000025.1"/>
</dbReference>
<feature type="transmembrane region" description="Helical" evidence="1">
    <location>
        <begin position="111"/>
        <end position="129"/>
    </location>
</feature>